<dbReference type="InterPro" id="IPR039564">
    <property type="entry name" value="Peptidase_C39-like"/>
</dbReference>
<dbReference type="InterPro" id="IPR007253">
    <property type="entry name" value="Cell_wall-bd_2"/>
</dbReference>
<dbReference type="GO" id="GO:0030288">
    <property type="term" value="C:outer membrane-bounded periplasmic space"/>
    <property type="evidence" value="ECO:0007669"/>
    <property type="project" value="TreeGrafter"/>
</dbReference>
<organism evidence="3 4">
    <name type="scientific">Aerococcus urinaehominis</name>
    <dbReference type="NCBI Taxonomy" id="128944"/>
    <lineage>
        <taxon>Bacteria</taxon>
        <taxon>Bacillati</taxon>
        <taxon>Bacillota</taxon>
        <taxon>Bacilli</taxon>
        <taxon>Lactobacillales</taxon>
        <taxon>Aerococcaceae</taxon>
        <taxon>Aerococcus</taxon>
    </lineage>
</organism>
<dbReference type="OrthoDB" id="9763643at2"/>
<dbReference type="InterPro" id="IPR051922">
    <property type="entry name" value="Bact_Sporulation_Assoc"/>
</dbReference>
<dbReference type="PANTHER" id="PTHR30032">
    <property type="entry name" value="N-ACETYLMURAMOYL-L-ALANINE AMIDASE-RELATED"/>
    <property type="match status" value="1"/>
</dbReference>
<dbReference type="AlphaFoldDB" id="A0A109RG38"/>
<protein>
    <submittedName>
        <fullName evidence="3">Uncharacterized protein</fullName>
    </submittedName>
</protein>
<reference evidence="4" key="2">
    <citation type="submission" date="2016-01" db="EMBL/GenBank/DDBJ databases">
        <title>Six Aerococcus type strain genome sequencing and assembly using PacBio and Illumina Hiseq.</title>
        <authorList>
            <person name="Carkaci D."/>
            <person name="Dargis R."/>
            <person name="Nielsen X.C."/>
            <person name="Skovgaard O."/>
            <person name="Fuursted K."/>
            <person name="Christensen J.J."/>
        </authorList>
    </citation>
    <scope>NUCLEOTIDE SEQUENCE [LARGE SCALE GENOMIC DNA]</scope>
    <source>
        <strain evidence="4">CCUG42038B</strain>
    </source>
</reference>
<accession>A0A109RG38</accession>
<gene>
    <name evidence="3" type="ORF">AWM75_00240</name>
</gene>
<proteinExistence type="predicted"/>
<dbReference type="Gene3D" id="3.90.70.10">
    <property type="entry name" value="Cysteine proteinases"/>
    <property type="match status" value="1"/>
</dbReference>
<keyword evidence="2" id="KW-0732">Signal</keyword>
<dbReference type="Gene3D" id="3.40.50.12090">
    <property type="match status" value="2"/>
</dbReference>
<feature type="compositionally biased region" description="Polar residues" evidence="1">
    <location>
        <begin position="40"/>
        <end position="61"/>
    </location>
</feature>
<name>A0A109RG38_9LACT</name>
<dbReference type="Proteomes" id="UP000062260">
    <property type="component" value="Chromosome"/>
</dbReference>
<feature type="signal peptide" evidence="2">
    <location>
        <begin position="1"/>
        <end position="29"/>
    </location>
</feature>
<evidence type="ECO:0000313" key="3">
    <source>
        <dbReference type="EMBL" id="AMB98513.1"/>
    </source>
</evidence>
<dbReference type="Pfam" id="PF04122">
    <property type="entry name" value="CW_binding_2"/>
    <property type="match status" value="3"/>
</dbReference>
<sequence>MLKKNFKSTLAVSLFSTALLVGLSQPVQADETIEPVTADNVDNNQPSSQPETPVETNVETSNSNVATVAADGTKLDSYGVPIVEDSWIIPNRSSVRPAFIYNDEEELDFPYATEEVFIKKGDFDVPLDKAGMPELVIVDNTYYVIKHTPESDTYTYDDEKSGEIKTAPYEGDRILVVRASKEDILKRRPMKGAGLRAIITKEYALPEKVKPATTIKTPLSATKDNSKDPQVNFKAADGNIYTDRIAGQNRFKNAVAISQAGWNQSEVVFLANGYQFADSLTGAPLAALYDAPILLTRADRIEEETIKEIARLKAREVVILGGLRSVNQEIQDQLAKSYVVTRIGGKNRYEQAALVAAEMAKATGKTQDQVFVASGESFADALSIAQVAAQKQIPILLTRGNRVENEFKAYVKPGLSYTIIGGEATISKKVAQEIAKHGKTYRIGGRDRYEVNRNILKQYGNPNNHTYVVSGEAFADALPASVLANKHKTSILLVRNHELTLQEQVLNALNNKTFNHFTLIGGHKTLTQHTEKLMHQPKLLAQYMGVKSSQKITNKDARGLVLNAVTLFSRPELTYHAREIGKIAAEAVVRPIAKAVRADDKTFYQVIYNKLTGWIPADQLRTERLLSHVPYRSQYKPFFAPYGCAGGAASMLLGSVGVNPDIKTLITNVPMEKDGVKGGQNGNNFVQGIGFNKVVEAPVLTKYLNDSYLKNVDHTVENISGYSTDQIIREVLKGNPIQYYGYTAYQFNPAHQNRRNHNKVIAGFKDGKFLVYDPAYNNMNGGPGSTSGNRYYDRGARAWTSRDYFEEEYYLGGKPGSALTIK</sequence>
<dbReference type="KEGG" id="auh:AWM75_00240"/>
<evidence type="ECO:0000256" key="1">
    <source>
        <dbReference type="SAM" id="MobiDB-lite"/>
    </source>
</evidence>
<feature type="chain" id="PRO_5043467000" evidence="2">
    <location>
        <begin position="30"/>
        <end position="822"/>
    </location>
</feature>
<feature type="region of interest" description="Disordered" evidence="1">
    <location>
        <begin position="37"/>
        <end position="61"/>
    </location>
</feature>
<evidence type="ECO:0000256" key="2">
    <source>
        <dbReference type="SAM" id="SignalP"/>
    </source>
</evidence>
<reference evidence="3 4" key="1">
    <citation type="journal article" date="2016" name="Genome Announc.">
        <title>Complete Genome Sequences of Aerococcus christensenii CCUG 28831T, Aerococcus sanguinicola CCUG 43001T, Aerococcus urinae CCUG 36881T, Aerococcus urinaeequi CCUG 28094T, Aerococcus urinaehominis CCUG 42038 BT, and Aerococcus viridans CCUG 4311T.</title>
        <authorList>
            <person name="Carkaci D."/>
            <person name="Dargis R."/>
            <person name="Nielsen X.C."/>
            <person name="Skovgaard O."/>
            <person name="Fuursted K."/>
            <person name="Christensen J.J."/>
        </authorList>
    </citation>
    <scope>NUCLEOTIDE SEQUENCE [LARGE SCALE GENOMIC DNA]</scope>
    <source>
        <strain evidence="3 4">CCUG42038B</strain>
    </source>
</reference>
<dbReference type="PANTHER" id="PTHR30032:SF8">
    <property type="entry name" value="GERMINATION-SPECIFIC N-ACETYLMURAMOYL-L-ALANINE AMIDASE"/>
    <property type="match status" value="1"/>
</dbReference>
<dbReference type="RefSeq" id="WP_067977172.1">
    <property type="nucleotide sequence ID" value="NZ_CP014163.1"/>
</dbReference>
<dbReference type="Pfam" id="PF13529">
    <property type="entry name" value="Peptidase_C39_2"/>
    <property type="match status" value="1"/>
</dbReference>
<dbReference type="EMBL" id="CP014163">
    <property type="protein sequence ID" value="AMB98513.1"/>
    <property type="molecule type" value="Genomic_DNA"/>
</dbReference>
<evidence type="ECO:0000313" key="4">
    <source>
        <dbReference type="Proteomes" id="UP000062260"/>
    </source>
</evidence>
<keyword evidence="4" id="KW-1185">Reference proteome</keyword>